<dbReference type="EMBL" id="JAVRRT010000003">
    <property type="protein sequence ID" value="KAK5173315.1"/>
    <property type="molecule type" value="Genomic_DNA"/>
</dbReference>
<evidence type="ECO:0000313" key="2">
    <source>
        <dbReference type="EMBL" id="KAK5173315.1"/>
    </source>
</evidence>
<keyword evidence="3" id="KW-1185">Reference proteome</keyword>
<feature type="region of interest" description="Disordered" evidence="1">
    <location>
        <begin position="335"/>
        <end position="434"/>
    </location>
</feature>
<accession>A0AAV9PHY0</accession>
<protein>
    <submittedName>
        <fullName evidence="2">Uncharacterized protein</fullName>
    </submittedName>
</protein>
<dbReference type="Proteomes" id="UP001337655">
    <property type="component" value="Unassembled WGS sequence"/>
</dbReference>
<proteinExistence type="predicted"/>
<evidence type="ECO:0000256" key="1">
    <source>
        <dbReference type="SAM" id="MobiDB-lite"/>
    </source>
</evidence>
<evidence type="ECO:0000313" key="3">
    <source>
        <dbReference type="Proteomes" id="UP001337655"/>
    </source>
</evidence>
<organism evidence="2 3">
    <name type="scientific">Saxophila tyrrhenica</name>
    <dbReference type="NCBI Taxonomy" id="1690608"/>
    <lineage>
        <taxon>Eukaryota</taxon>
        <taxon>Fungi</taxon>
        <taxon>Dikarya</taxon>
        <taxon>Ascomycota</taxon>
        <taxon>Pezizomycotina</taxon>
        <taxon>Dothideomycetes</taxon>
        <taxon>Dothideomycetidae</taxon>
        <taxon>Mycosphaerellales</taxon>
        <taxon>Extremaceae</taxon>
        <taxon>Saxophila</taxon>
    </lineage>
</organism>
<feature type="compositionally biased region" description="Basic and acidic residues" evidence="1">
    <location>
        <begin position="335"/>
        <end position="379"/>
    </location>
</feature>
<name>A0AAV9PHY0_9PEZI</name>
<reference evidence="2 3" key="1">
    <citation type="submission" date="2023-08" db="EMBL/GenBank/DDBJ databases">
        <title>Black Yeasts Isolated from many extreme environments.</title>
        <authorList>
            <person name="Coleine C."/>
            <person name="Stajich J.E."/>
            <person name="Selbmann L."/>
        </authorList>
    </citation>
    <scope>NUCLEOTIDE SEQUENCE [LARGE SCALE GENOMIC DNA]</scope>
    <source>
        <strain evidence="2 3">CCFEE 5935</strain>
    </source>
</reference>
<dbReference type="GeneID" id="89923343"/>
<sequence>MQNYTALFPGANDFLYVKVSSGATIAFDVEPEETPARVHVKGGPGVLGTLWCNSCVGVYFPLDDKRCFLAHINALSASRQPRNTVDEAEGKEIQDLVFQQLVREMKSMQWDTRDKYYASIVVVCAPNLERKWGEMRKTMVGTYVVEAIREFFLWNSDCLLEDAENAFDKAKKAAVVDADDSEMLLGEIRAALESTDDEERREELAAAQELAHECTELEDQSSYLLEKAHFAVRTGGPHGFLVHRNLREGAIAIHWIGAGARESDWTPKQLPARLVEEGWGACEVPYEDWTREWYFSSIAAWKLKEGRTLEERRHDYWEFVHIEDRLVASTRSDDELAAKRGRSRMDDKQIFPRRRSEPNKERQRRRTPDRTREFRKELAARSFESGNRAGEFQTAAPGSGEQVTLPERPRQQSPGKSMAALTTSKPSSSTSNQL</sequence>
<dbReference type="RefSeq" id="XP_064662010.1">
    <property type="nucleotide sequence ID" value="XM_064799255.1"/>
</dbReference>
<comment type="caution">
    <text evidence="2">The sequence shown here is derived from an EMBL/GenBank/DDBJ whole genome shotgun (WGS) entry which is preliminary data.</text>
</comment>
<feature type="compositionally biased region" description="Polar residues" evidence="1">
    <location>
        <begin position="411"/>
        <end position="434"/>
    </location>
</feature>
<dbReference type="AlphaFoldDB" id="A0AAV9PHY0"/>
<gene>
    <name evidence="2" type="ORF">LTR77_001996</name>
</gene>